<keyword evidence="2" id="KW-1185">Reference proteome</keyword>
<accession>A0A3P7XZC9</accession>
<name>A0A183FP85_HELPZ</name>
<proteinExistence type="predicted"/>
<dbReference type="Proteomes" id="UP000050761">
    <property type="component" value="Unassembled WGS sequence"/>
</dbReference>
<protein>
    <submittedName>
        <fullName evidence="3">Transposase</fullName>
    </submittedName>
</protein>
<evidence type="ECO:0000313" key="3">
    <source>
        <dbReference type="WBParaSite" id="HPBE_0000940201-mRNA-1"/>
    </source>
</evidence>
<evidence type="ECO:0000313" key="1">
    <source>
        <dbReference type="EMBL" id="VDO80556.1"/>
    </source>
</evidence>
<dbReference type="WBParaSite" id="HPBE_0000940201-mRNA-1">
    <property type="protein sequence ID" value="HPBE_0000940201-mRNA-1"/>
    <property type="gene ID" value="HPBE_0000940201"/>
</dbReference>
<organism evidence="2 3">
    <name type="scientific">Heligmosomoides polygyrus</name>
    <name type="common">Parasitic roundworm</name>
    <dbReference type="NCBI Taxonomy" id="6339"/>
    <lineage>
        <taxon>Eukaryota</taxon>
        <taxon>Metazoa</taxon>
        <taxon>Ecdysozoa</taxon>
        <taxon>Nematoda</taxon>
        <taxon>Chromadorea</taxon>
        <taxon>Rhabditida</taxon>
        <taxon>Rhabditina</taxon>
        <taxon>Rhabditomorpha</taxon>
        <taxon>Strongyloidea</taxon>
        <taxon>Heligmosomidae</taxon>
        <taxon>Heligmosomoides</taxon>
    </lineage>
</organism>
<gene>
    <name evidence="1" type="ORF">HPBE_LOCUS9403</name>
</gene>
<sequence>MLLDGRARFILQWTQALEYYRGTSKKARPLSSMTNRFSRVTSFITTRSLRNREEIEAAAVAFVESMKREMERYPLSISCNIDQTGINKKVVSNRTLAPIGMKQVSRVVQSMSSLTHSYTADPVLFADGQLGNKLVGSSAPPLTIVLLYSWYGFRDHENLVSEVLAGKELKLMTIPPGATSLSRPLDVYFFRLFKRFIWRIHKYVLHFRPDFNCFSRDNTLEVIMNRTSSLYV</sequence>
<accession>A0A183FP85</accession>
<dbReference type="EMBL" id="UZAH01026429">
    <property type="protein sequence ID" value="VDO80556.1"/>
    <property type="molecule type" value="Genomic_DNA"/>
</dbReference>
<reference evidence="3" key="2">
    <citation type="submission" date="2019-09" db="UniProtKB">
        <authorList>
            <consortium name="WormBaseParasite"/>
        </authorList>
    </citation>
    <scope>IDENTIFICATION</scope>
</reference>
<reference evidence="1 2" key="1">
    <citation type="submission" date="2018-11" db="EMBL/GenBank/DDBJ databases">
        <authorList>
            <consortium name="Pathogen Informatics"/>
        </authorList>
    </citation>
    <scope>NUCLEOTIDE SEQUENCE [LARGE SCALE GENOMIC DNA]</scope>
</reference>
<dbReference type="AlphaFoldDB" id="A0A183FP85"/>
<evidence type="ECO:0000313" key="2">
    <source>
        <dbReference type="Proteomes" id="UP000050761"/>
    </source>
</evidence>
<dbReference type="OrthoDB" id="5842246at2759"/>